<name>O81531_MESCR</name>
<evidence type="ECO:0000313" key="1">
    <source>
        <dbReference type="EMBL" id="AAC27533.1"/>
    </source>
</evidence>
<reference evidence="1" key="1">
    <citation type="submission" date="1998-07" db="EMBL/GenBank/DDBJ databases">
        <title>A metallothionein homolog from the ice plant Mesembryanthemum crystallinum.</title>
        <authorList>
            <person name="Michalowski C.B."/>
            <person name="Bohnert H.J."/>
        </authorList>
    </citation>
    <scope>NUCLEOTIDE SEQUENCE</scope>
</reference>
<proteinExistence type="evidence at transcript level"/>
<dbReference type="EMBL" id="AF078914">
    <property type="protein sequence ID" value="AAC27533.1"/>
    <property type="molecule type" value="mRNA"/>
</dbReference>
<accession>O81531</accession>
<dbReference type="AlphaFoldDB" id="O81531"/>
<sequence length="38" mass="3904">GVQTTKMSYDDSSVMYGAENDGCKCGSCACTTCSCGCH</sequence>
<feature type="non-terminal residue" evidence="1">
    <location>
        <position position="1"/>
    </location>
</feature>
<organism evidence="1">
    <name type="scientific">Mesembryanthemum crystallinum</name>
    <name type="common">Common ice plant</name>
    <name type="synonym">Cryophytum crystallinum</name>
    <dbReference type="NCBI Taxonomy" id="3544"/>
    <lineage>
        <taxon>Eukaryota</taxon>
        <taxon>Viridiplantae</taxon>
        <taxon>Streptophyta</taxon>
        <taxon>Embryophyta</taxon>
        <taxon>Tracheophyta</taxon>
        <taxon>Spermatophyta</taxon>
        <taxon>Magnoliopsida</taxon>
        <taxon>eudicotyledons</taxon>
        <taxon>Gunneridae</taxon>
        <taxon>Pentapetalae</taxon>
        <taxon>Caryophyllales</taxon>
        <taxon>Aizoaceae</taxon>
        <taxon>Mesembryanthemum</taxon>
        <taxon>Mesembryanthemum subgen. Cryophytum</taxon>
    </lineage>
</organism>
<dbReference type="PIR" id="T12331">
    <property type="entry name" value="T12331"/>
</dbReference>
<protein>
    <submittedName>
        <fullName evidence="1">Metallothionein</fullName>
    </submittedName>
</protein>